<feature type="chain" id="PRO_5047437380" description="AMIN-like domain-containing protein" evidence="2">
    <location>
        <begin position="20"/>
        <end position="193"/>
    </location>
</feature>
<evidence type="ECO:0000313" key="5">
    <source>
        <dbReference type="Proteomes" id="UP001499878"/>
    </source>
</evidence>
<dbReference type="Pfam" id="PF24837">
    <property type="entry name" value="AMIN-like"/>
    <property type="match status" value="1"/>
</dbReference>
<feature type="compositionally biased region" description="Polar residues" evidence="1">
    <location>
        <begin position="29"/>
        <end position="38"/>
    </location>
</feature>
<keyword evidence="5" id="KW-1185">Reference proteome</keyword>
<comment type="caution">
    <text evidence="4">The sequence shown here is derived from an EMBL/GenBank/DDBJ whole genome shotgun (WGS) entry which is preliminary data.</text>
</comment>
<dbReference type="InterPro" id="IPR056303">
    <property type="entry name" value="AMIN-like"/>
</dbReference>
<name>A0ABP9T073_9ACTN</name>
<feature type="domain" description="AMIN-like" evidence="3">
    <location>
        <begin position="56"/>
        <end position="187"/>
    </location>
</feature>
<accession>A0ABP9T073</accession>
<evidence type="ECO:0000256" key="1">
    <source>
        <dbReference type="SAM" id="MobiDB-lite"/>
    </source>
</evidence>
<evidence type="ECO:0000256" key="2">
    <source>
        <dbReference type="SAM" id="SignalP"/>
    </source>
</evidence>
<sequence length="193" mass="20038">MAVLLAGAALGTATVAADAAPAADARSTVRNAAHTTACPTGWGSRDKTRAAGTTTPVQDVRTGRHACFDRMVVDVPGADTGRLGYFVRYVDRLHQDGSGRPIAVGGGAVLEVRVAAPGYRPETGAPTYPGRAGRPLPGVDLAGYRTFRDARFAGSFEGETQIGLGVRARLPFRVLALDGRVVVDVAHSWGGAR</sequence>
<dbReference type="Proteomes" id="UP001499878">
    <property type="component" value="Unassembled WGS sequence"/>
</dbReference>
<evidence type="ECO:0000313" key="4">
    <source>
        <dbReference type="EMBL" id="GAA5205800.1"/>
    </source>
</evidence>
<gene>
    <name evidence="4" type="ORF">GCM10023323_14540</name>
</gene>
<dbReference type="EMBL" id="BAABJR010000003">
    <property type="protein sequence ID" value="GAA5205800.1"/>
    <property type="molecule type" value="Genomic_DNA"/>
</dbReference>
<keyword evidence="2" id="KW-0732">Signal</keyword>
<protein>
    <recommendedName>
        <fullName evidence="3">AMIN-like domain-containing protein</fullName>
    </recommendedName>
</protein>
<organism evidence="4 5">
    <name type="scientific">Streptomyces thinghirensis</name>
    <dbReference type="NCBI Taxonomy" id="551547"/>
    <lineage>
        <taxon>Bacteria</taxon>
        <taxon>Bacillati</taxon>
        <taxon>Actinomycetota</taxon>
        <taxon>Actinomycetes</taxon>
        <taxon>Kitasatosporales</taxon>
        <taxon>Streptomycetaceae</taxon>
        <taxon>Streptomyces</taxon>
    </lineage>
</organism>
<feature type="region of interest" description="Disordered" evidence="1">
    <location>
        <begin position="29"/>
        <end position="57"/>
    </location>
</feature>
<reference evidence="5" key="1">
    <citation type="journal article" date="2019" name="Int. J. Syst. Evol. Microbiol.">
        <title>The Global Catalogue of Microorganisms (GCM) 10K type strain sequencing project: providing services to taxonomists for standard genome sequencing and annotation.</title>
        <authorList>
            <consortium name="The Broad Institute Genomics Platform"/>
            <consortium name="The Broad Institute Genome Sequencing Center for Infectious Disease"/>
            <person name="Wu L."/>
            <person name="Ma J."/>
        </authorList>
    </citation>
    <scope>NUCLEOTIDE SEQUENCE [LARGE SCALE GENOMIC DNA]</scope>
    <source>
        <strain evidence="5">JCM 18306</strain>
    </source>
</reference>
<feature type="signal peptide" evidence="2">
    <location>
        <begin position="1"/>
        <end position="19"/>
    </location>
</feature>
<evidence type="ECO:0000259" key="3">
    <source>
        <dbReference type="Pfam" id="PF24837"/>
    </source>
</evidence>
<proteinExistence type="predicted"/>